<dbReference type="SMART" id="SM00320">
    <property type="entry name" value="WD40"/>
    <property type="match status" value="5"/>
</dbReference>
<dbReference type="PANTHER" id="PTHR12442">
    <property type="entry name" value="DYNEIN INTERMEDIATE CHAIN"/>
    <property type="match status" value="1"/>
</dbReference>
<dbReference type="GO" id="GO:0036158">
    <property type="term" value="P:outer dynein arm assembly"/>
    <property type="evidence" value="ECO:0007669"/>
    <property type="project" value="TreeGrafter"/>
</dbReference>
<evidence type="ECO:0000256" key="14">
    <source>
        <dbReference type="ARBA" id="ARBA00023273"/>
    </source>
</evidence>
<evidence type="ECO:0000256" key="5">
    <source>
        <dbReference type="ARBA" id="ARBA00022490"/>
    </source>
</evidence>
<dbReference type="InterPro" id="IPR002130">
    <property type="entry name" value="Cyclophilin-type_PPIase_dom"/>
</dbReference>
<dbReference type="InterPro" id="IPR029000">
    <property type="entry name" value="Cyclophilin-like_dom_sf"/>
</dbReference>
<accession>A0A8D9EJ60</accession>
<feature type="compositionally biased region" description="Acidic residues" evidence="16">
    <location>
        <begin position="193"/>
        <end position="203"/>
    </location>
</feature>
<keyword evidence="13" id="KW-0413">Isomerase</keyword>
<evidence type="ECO:0000256" key="4">
    <source>
        <dbReference type="ARBA" id="ARBA00013194"/>
    </source>
</evidence>
<evidence type="ECO:0000256" key="7">
    <source>
        <dbReference type="ARBA" id="ARBA00022701"/>
    </source>
</evidence>
<dbReference type="FunFam" id="2.40.100.10:FF:000005">
    <property type="entry name" value="Peptidyl-prolyl cis-trans isomerase G"/>
    <property type="match status" value="1"/>
</dbReference>
<dbReference type="InterPro" id="IPR050687">
    <property type="entry name" value="Dynein_IC"/>
</dbReference>
<dbReference type="Gene3D" id="2.130.10.10">
    <property type="entry name" value="YVTN repeat-like/Quinoprotein amine dehydrogenase"/>
    <property type="match status" value="2"/>
</dbReference>
<keyword evidence="12" id="KW-0206">Cytoskeleton</keyword>
<dbReference type="GO" id="GO:0045503">
    <property type="term" value="F:dynein light chain binding"/>
    <property type="evidence" value="ECO:0007669"/>
    <property type="project" value="TreeGrafter"/>
</dbReference>
<evidence type="ECO:0000256" key="2">
    <source>
        <dbReference type="ARBA" id="ARBA00004430"/>
    </source>
</evidence>
<feature type="compositionally biased region" description="Acidic residues" evidence="16">
    <location>
        <begin position="211"/>
        <end position="243"/>
    </location>
</feature>
<evidence type="ECO:0000256" key="13">
    <source>
        <dbReference type="ARBA" id="ARBA00023235"/>
    </source>
</evidence>
<evidence type="ECO:0000259" key="17">
    <source>
        <dbReference type="PROSITE" id="PS50072"/>
    </source>
</evidence>
<protein>
    <recommendedName>
        <fullName evidence="4">peptidylprolyl isomerase</fullName>
        <ecNumber evidence="4">5.2.1.8</ecNumber>
    </recommendedName>
</protein>
<feature type="region of interest" description="Disordered" evidence="16">
    <location>
        <begin position="183"/>
        <end position="250"/>
    </location>
</feature>
<keyword evidence="7" id="KW-0493">Microtubule</keyword>
<dbReference type="EMBL" id="HBUF01537147">
    <property type="protein sequence ID" value="CAG6753675.1"/>
    <property type="molecule type" value="Transcribed_RNA"/>
</dbReference>
<evidence type="ECO:0000256" key="16">
    <source>
        <dbReference type="SAM" id="MobiDB-lite"/>
    </source>
</evidence>
<evidence type="ECO:0000256" key="12">
    <source>
        <dbReference type="ARBA" id="ARBA00023212"/>
    </source>
</evidence>
<comment type="catalytic activity">
    <reaction evidence="1">
        <text>[protein]-peptidylproline (omega=180) = [protein]-peptidylproline (omega=0)</text>
        <dbReference type="Rhea" id="RHEA:16237"/>
        <dbReference type="Rhea" id="RHEA-COMP:10747"/>
        <dbReference type="Rhea" id="RHEA-COMP:10748"/>
        <dbReference type="ChEBI" id="CHEBI:83833"/>
        <dbReference type="ChEBI" id="CHEBI:83834"/>
        <dbReference type="EC" id="5.2.1.8"/>
    </reaction>
</comment>
<comment type="subcellular location">
    <subcellularLocation>
        <location evidence="2">Cytoplasm</location>
        <location evidence="2">Cytoskeleton</location>
        <location evidence="2">Cilium axoneme</location>
    </subcellularLocation>
</comment>
<sequence>MKFVRPRCYFDVELSDIPLGRIVFELYSDICPITCENFRALCTGEKGIGKTTGKNLHYQNIVFHRVVRGFMIQSGDFSIGNGTGGESIYGGTFEDENFALKHDEPFLLSMANRGKDTNGSQFFITTQPAPHLDGIHVVFGHVVSGQSVVTHIENLPVDKMSRPLQDVRVMRCNELMLKSKLKAAKEKRKVSSEESESEEEEEEKEKSGSSDDADGEDKEDEDDDDKECVEEEEEVEQVEEEDEDKGKKGKTKKLMNQFNFCERGSLTYNNPYREVTTQTIPPPRDTYNDYVTQWIIYDAYCIDYENQQRERDKEKQAKVTVLKNPLIDTKKKQPKGFLEPSVSKMLHAAKVLERMCNQNTFDDIAQDFRYYEDISDEFRDGEGTLLPLWKFSYENTKKYQVTFLKWHPHYYDLFGISFGSFDFLKKCSEGYISLFSLKNPSFPEYINNVKSGVMCFDFHHTHSSFMAIGLYDGSVRVFNTALSIKQPQYRSDSILNKHQGVVWEVVWGKDMSDGEMNFFSVSADGKIFNWILLQNQLQKNLVLNLYLSIDPVPAPDGNLIQLKACGTCIAFHPDRSDIFLVGTEEGKIYQCSTVYPSVYLCEYQAHHMPVHGLSFNYYNSSIFLSCSADWRVKVWEDRRLEPLFVFDLGCSVGGAKWAPYSSSVFAAVTRDSKVWVYDINVNKYHPVCCQQVTSSKKFQLTRLSFNYKLPVLIVGDDKGYLTALKLSPNCRVKPKPPKKQQHLDPFILEVMKLDKLLSLVREPSAITKPEEESSVSS</sequence>
<keyword evidence="14" id="KW-0966">Cell projection</keyword>
<dbReference type="GO" id="GO:0045504">
    <property type="term" value="F:dynein heavy chain binding"/>
    <property type="evidence" value="ECO:0007669"/>
    <property type="project" value="TreeGrafter"/>
</dbReference>
<dbReference type="PRINTS" id="PR00153">
    <property type="entry name" value="CSAPPISMRASE"/>
</dbReference>
<evidence type="ECO:0000256" key="8">
    <source>
        <dbReference type="ARBA" id="ARBA00022737"/>
    </source>
</evidence>
<dbReference type="SUPFAM" id="SSF50891">
    <property type="entry name" value="Cyclophilin-like"/>
    <property type="match status" value="1"/>
</dbReference>
<comment type="similarity">
    <text evidence="3">Belongs to the dynein intermediate chain family.</text>
</comment>
<keyword evidence="5" id="KW-0963">Cytoplasm</keyword>
<dbReference type="GO" id="GO:0036157">
    <property type="term" value="C:outer dynein arm"/>
    <property type="evidence" value="ECO:0007669"/>
    <property type="project" value="TreeGrafter"/>
</dbReference>
<organism evidence="18">
    <name type="scientific">Cacopsylla melanoneura</name>
    <dbReference type="NCBI Taxonomy" id="428564"/>
    <lineage>
        <taxon>Eukaryota</taxon>
        <taxon>Metazoa</taxon>
        <taxon>Ecdysozoa</taxon>
        <taxon>Arthropoda</taxon>
        <taxon>Hexapoda</taxon>
        <taxon>Insecta</taxon>
        <taxon>Pterygota</taxon>
        <taxon>Neoptera</taxon>
        <taxon>Paraneoptera</taxon>
        <taxon>Hemiptera</taxon>
        <taxon>Sternorrhyncha</taxon>
        <taxon>Psylloidea</taxon>
        <taxon>Psyllidae</taxon>
        <taxon>Psyllinae</taxon>
        <taxon>Cacopsylla</taxon>
    </lineage>
</organism>
<dbReference type="GO" id="GO:0003755">
    <property type="term" value="F:peptidyl-prolyl cis-trans isomerase activity"/>
    <property type="evidence" value="ECO:0007669"/>
    <property type="project" value="UniProtKB-KW"/>
</dbReference>
<feature type="domain" description="PPIase cyclophilin-type" evidence="17">
    <location>
        <begin position="9"/>
        <end position="174"/>
    </location>
</feature>
<keyword evidence="8" id="KW-0677">Repeat</keyword>
<dbReference type="Pfam" id="PF00160">
    <property type="entry name" value="Pro_isomerase"/>
    <property type="match status" value="1"/>
</dbReference>
<dbReference type="Pfam" id="PF00400">
    <property type="entry name" value="WD40"/>
    <property type="match status" value="1"/>
</dbReference>
<dbReference type="GO" id="GO:0005874">
    <property type="term" value="C:microtubule"/>
    <property type="evidence" value="ECO:0007669"/>
    <property type="project" value="UniProtKB-KW"/>
</dbReference>
<proteinExistence type="inferred from homology"/>
<evidence type="ECO:0000313" key="18">
    <source>
        <dbReference type="EMBL" id="CAG6753675.1"/>
    </source>
</evidence>
<dbReference type="InterPro" id="IPR015943">
    <property type="entry name" value="WD40/YVTN_repeat-like_dom_sf"/>
</dbReference>
<reference evidence="18" key="1">
    <citation type="submission" date="2021-05" db="EMBL/GenBank/DDBJ databases">
        <authorList>
            <person name="Alioto T."/>
            <person name="Alioto T."/>
            <person name="Gomez Garrido J."/>
        </authorList>
    </citation>
    <scope>NUCLEOTIDE SEQUENCE</scope>
</reference>
<keyword evidence="11" id="KW-0505">Motor protein</keyword>
<dbReference type="InterPro" id="IPR036322">
    <property type="entry name" value="WD40_repeat_dom_sf"/>
</dbReference>
<dbReference type="EC" id="5.2.1.8" evidence="4"/>
<evidence type="ECO:0000256" key="3">
    <source>
        <dbReference type="ARBA" id="ARBA00011059"/>
    </source>
</evidence>
<dbReference type="AlphaFoldDB" id="A0A8D9EJ60"/>
<dbReference type="SUPFAM" id="SSF50978">
    <property type="entry name" value="WD40 repeat-like"/>
    <property type="match status" value="1"/>
</dbReference>
<evidence type="ECO:0000256" key="11">
    <source>
        <dbReference type="ARBA" id="ARBA00023175"/>
    </source>
</evidence>
<keyword evidence="10" id="KW-0697">Rotamase</keyword>
<dbReference type="PROSITE" id="PS50072">
    <property type="entry name" value="CSA_PPIASE_2"/>
    <property type="match status" value="1"/>
</dbReference>
<dbReference type="Gene3D" id="2.40.100.10">
    <property type="entry name" value="Cyclophilin-like"/>
    <property type="match status" value="1"/>
</dbReference>
<keyword evidence="6 15" id="KW-0853">WD repeat</keyword>
<evidence type="ECO:0000256" key="1">
    <source>
        <dbReference type="ARBA" id="ARBA00000971"/>
    </source>
</evidence>
<evidence type="ECO:0000256" key="15">
    <source>
        <dbReference type="PROSITE-ProRule" id="PRU00221"/>
    </source>
</evidence>
<dbReference type="PANTHER" id="PTHR12442:SF11">
    <property type="entry name" value="DYNEIN AXONEMAL INTERMEDIATE CHAIN 1"/>
    <property type="match status" value="1"/>
</dbReference>
<evidence type="ECO:0000256" key="9">
    <source>
        <dbReference type="ARBA" id="ARBA00023017"/>
    </source>
</evidence>
<evidence type="ECO:0000256" key="6">
    <source>
        <dbReference type="ARBA" id="ARBA00022574"/>
    </source>
</evidence>
<evidence type="ECO:0000256" key="10">
    <source>
        <dbReference type="ARBA" id="ARBA00023110"/>
    </source>
</evidence>
<name>A0A8D9EJ60_9HEMI</name>
<dbReference type="InterPro" id="IPR001680">
    <property type="entry name" value="WD40_rpt"/>
</dbReference>
<feature type="repeat" description="WD" evidence="15">
    <location>
        <begin position="603"/>
        <end position="636"/>
    </location>
</feature>
<dbReference type="GO" id="GO:0003341">
    <property type="term" value="P:cilium movement"/>
    <property type="evidence" value="ECO:0007669"/>
    <property type="project" value="TreeGrafter"/>
</dbReference>
<dbReference type="PROSITE" id="PS50082">
    <property type="entry name" value="WD_REPEATS_2"/>
    <property type="match status" value="1"/>
</dbReference>
<keyword evidence="9" id="KW-0243">Dynein</keyword>